<evidence type="ECO:0000256" key="9">
    <source>
        <dbReference type="ARBA" id="ARBA00022801"/>
    </source>
</evidence>
<keyword evidence="8 11" id="KW-0547">Nucleotide-binding</keyword>
<dbReference type="GO" id="GO:0030288">
    <property type="term" value="C:outer membrane-bounded periplasmic space"/>
    <property type="evidence" value="ECO:0007669"/>
    <property type="project" value="TreeGrafter"/>
</dbReference>
<evidence type="ECO:0000313" key="15">
    <source>
        <dbReference type="Proteomes" id="UP000050969"/>
    </source>
</evidence>
<dbReference type="InterPro" id="IPR029052">
    <property type="entry name" value="Metallo-depent_PP-like"/>
</dbReference>
<dbReference type="PANTHER" id="PTHR11575">
    <property type="entry name" value="5'-NUCLEOTIDASE-RELATED"/>
    <property type="match status" value="1"/>
</dbReference>
<dbReference type="CDD" id="cd07410">
    <property type="entry name" value="MPP_CpdB_N"/>
    <property type="match status" value="1"/>
</dbReference>
<evidence type="ECO:0000256" key="7">
    <source>
        <dbReference type="ARBA" id="ARBA00022729"/>
    </source>
</evidence>
<evidence type="ECO:0000256" key="2">
    <source>
        <dbReference type="ARBA" id="ARBA00001730"/>
    </source>
</evidence>
<evidence type="ECO:0000313" key="14">
    <source>
        <dbReference type="EMBL" id="KRO18302.1"/>
    </source>
</evidence>
<dbReference type="GO" id="GO:0009166">
    <property type="term" value="P:nucleotide catabolic process"/>
    <property type="evidence" value="ECO:0007669"/>
    <property type="project" value="InterPro"/>
</dbReference>
<dbReference type="InterPro" id="IPR006146">
    <property type="entry name" value="5'-Nucleotdase_CS"/>
</dbReference>
<dbReference type="InterPro" id="IPR041827">
    <property type="entry name" value="CpdB_N"/>
</dbReference>
<dbReference type="Gene3D" id="3.60.21.10">
    <property type="match status" value="1"/>
</dbReference>
<comment type="catalytic activity">
    <reaction evidence="2">
        <text>a nucleoside 2',3'-cyclic phosphate + H2O = a nucleoside 3'-phosphate + H(+)</text>
        <dbReference type="Rhea" id="RHEA:19621"/>
        <dbReference type="ChEBI" id="CHEBI:15377"/>
        <dbReference type="ChEBI" id="CHEBI:15378"/>
        <dbReference type="ChEBI" id="CHEBI:66949"/>
        <dbReference type="ChEBI" id="CHEBI:66954"/>
        <dbReference type="EC" id="3.1.4.16"/>
    </reaction>
</comment>
<evidence type="ECO:0000256" key="1">
    <source>
        <dbReference type="ARBA" id="ARBA00000527"/>
    </source>
</evidence>
<feature type="domain" description="Calcineurin-like phosphoesterase" evidence="12">
    <location>
        <begin position="4"/>
        <end position="233"/>
    </location>
</feature>
<feature type="domain" description="5'-Nucleotidase C-terminal" evidence="13">
    <location>
        <begin position="322"/>
        <end position="478"/>
    </location>
</feature>
<keyword evidence="10" id="KW-0511">Multifunctional enzyme</keyword>
<dbReference type="GO" id="GO:0046872">
    <property type="term" value="F:metal ion binding"/>
    <property type="evidence" value="ECO:0007669"/>
    <property type="project" value="UniProtKB-KW"/>
</dbReference>
<sequence length="517" mass="56960">MQLTILSTSDTHGFVQPTNYVKRNQNLPFSLAKTKTVIDRVKQSTDEPVITIENGDWLQGSPLAYYAAKVAKDAAKLTDAYNLMGYDVGILGNHEFNYGMDYLKQAVGTLNYPMLTANILTGNQPLFGQGHRIIEKAGVKIGIIGLTTDYIPHWETPAHIEGLQFESVLETAKKEVAELRPVVDVVIVAYHGGFERNLETGQLTERETGENVGYRLATEVPGIDALVTGHQHRELAQIVNGVPITQPGYRGANVGQITLTLADKVGGYRVTGGQAELLAVTDVPADAAIIKTLQETSNQVETWLDAPLGRVEGDMRINDPFKARIQETPYIEFVQKVQMASTSADISGTALFNNEGRGFGDVITMRDVVTNYIYPNTLAVVALSGADLFAALEQNAEYFSLDGADRLMVTPRFERPKPQHYNYDMYEGIDYTLDITQPVGSRVKQVTYHGGPLQSDATYHVVVNQYRAGGGGNFPMFDQSKVVEENQRDMTELIADYLLQHPVIEATANHNFTVLPD</sequence>
<accession>A0A0R2MXB2</accession>
<dbReference type="InterPro" id="IPR004843">
    <property type="entry name" value="Calcineurin-like_PHP"/>
</dbReference>
<dbReference type="Gene3D" id="3.90.780.10">
    <property type="entry name" value="5'-Nucleotidase, C-terminal domain"/>
    <property type="match status" value="1"/>
</dbReference>
<dbReference type="STRING" id="1293598.IV56_GL001433"/>
<dbReference type="SUPFAM" id="SSF55816">
    <property type="entry name" value="5'-nucleotidase (syn. UDP-sugar hydrolase), C-terminal domain"/>
    <property type="match status" value="1"/>
</dbReference>
<dbReference type="GO" id="GO:0008254">
    <property type="term" value="F:3'-nucleotidase activity"/>
    <property type="evidence" value="ECO:0007669"/>
    <property type="project" value="UniProtKB-EC"/>
</dbReference>
<dbReference type="GO" id="GO:0000166">
    <property type="term" value="F:nucleotide binding"/>
    <property type="evidence" value="ECO:0007669"/>
    <property type="project" value="UniProtKB-KW"/>
</dbReference>
<comment type="caution">
    <text evidence="14">The sequence shown here is derived from an EMBL/GenBank/DDBJ whole genome shotgun (WGS) entry which is preliminary data.</text>
</comment>
<evidence type="ECO:0000259" key="12">
    <source>
        <dbReference type="Pfam" id="PF00149"/>
    </source>
</evidence>
<keyword evidence="9 11" id="KW-0378">Hydrolase</keyword>
<dbReference type="RefSeq" id="WP_056992130.1">
    <property type="nucleotide sequence ID" value="NZ_JQCE01000005.1"/>
</dbReference>
<evidence type="ECO:0000256" key="3">
    <source>
        <dbReference type="ARBA" id="ARBA00001968"/>
    </source>
</evidence>
<evidence type="ECO:0000256" key="6">
    <source>
        <dbReference type="ARBA" id="ARBA00022723"/>
    </source>
</evidence>
<dbReference type="AlphaFoldDB" id="A0A0R2MXB2"/>
<dbReference type="GO" id="GO:0008663">
    <property type="term" value="F:2',3'-cyclic-nucleotide 2'-phosphodiesterase activity"/>
    <property type="evidence" value="ECO:0007669"/>
    <property type="project" value="UniProtKB-EC"/>
</dbReference>
<dbReference type="InterPro" id="IPR008334">
    <property type="entry name" value="5'-Nucleotdase_C"/>
</dbReference>
<reference evidence="14 15" key="1">
    <citation type="journal article" date="2015" name="Genome Announc.">
        <title>Expanding the biotechnology potential of lactobacilli through comparative genomics of 213 strains and associated genera.</title>
        <authorList>
            <person name="Sun Z."/>
            <person name="Harris H.M."/>
            <person name="McCann A."/>
            <person name="Guo C."/>
            <person name="Argimon S."/>
            <person name="Zhang W."/>
            <person name="Yang X."/>
            <person name="Jeffery I.B."/>
            <person name="Cooney J.C."/>
            <person name="Kagawa T.F."/>
            <person name="Liu W."/>
            <person name="Song Y."/>
            <person name="Salvetti E."/>
            <person name="Wrobel A."/>
            <person name="Rasinkangas P."/>
            <person name="Parkhill J."/>
            <person name="Rea M.C."/>
            <person name="O'Sullivan O."/>
            <person name="Ritari J."/>
            <person name="Douillard F.P."/>
            <person name="Paul Ross R."/>
            <person name="Yang R."/>
            <person name="Briner A.E."/>
            <person name="Felis G.E."/>
            <person name="de Vos W.M."/>
            <person name="Barrangou R."/>
            <person name="Klaenhammer T.R."/>
            <person name="Caufield P.W."/>
            <person name="Cui Y."/>
            <person name="Zhang H."/>
            <person name="O'Toole P.W."/>
        </authorList>
    </citation>
    <scope>NUCLEOTIDE SEQUENCE [LARGE SCALE GENOMIC DNA]</scope>
    <source>
        <strain evidence="14 15">DSM 24301</strain>
    </source>
</reference>
<comment type="similarity">
    <text evidence="5 11">Belongs to the 5'-nucleotidase family.</text>
</comment>
<proteinExistence type="inferred from homology"/>
<dbReference type="InterPro" id="IPR006179">
    <property type="entry name" value="5_nucleotidase/apyrase"/>
</dbReference>
<dbReference type="SUPFAM" id="SSF56300">
    <property type="entry name" value="Metallo-dependent phosphatases"/>
    <property type="match status" value="1"/>
</dbReference>
<protein>
    <submittedName>
        <fullName evidence="14">2,3-cyclic-nucleotide 2-phosphodiesterase</fullName>
    </submittedName>
</protein>
<dbReference type="PANTHER" id="PTHR11575:SF6">
    <property type="entry name" value="2',3'-CYCLIC-NUCLEOTIDE 2'-PHOSPHODIESTERASE_3'-NUCLEOTIDASE"/>
    <property type="match status" value="1"/>
</dbReference>
<evidence type="ECO:0000256" key="5">
    <source>
        <dbReference type="ARBA" id="ARBA00006654"/>
    </source>
</evidence>
<dbReference type="PROSITE" id="PS00786">
    <property type="entry name" value="5_NUCLEOTIDASE_2"/>
    <property type="match status" value="1"/>
</dbReference>
<dbReference type="PRINTS" id="PR01607">
    <property type="entry name" value="APYRASEFAMLY"/>
</dbReference>
<dbReference type="Pfam" id="PF00149">
    <property type="entry name" value="Metallophos"/>
    <property type="match status" value="1"/>
</dbReference>
<dbReference type="Proteomes" id="UP000050969">
    <property type="component" value="Unassembled WGS sequence"/>
</dbReference>
<gene>
    <name evidence="14" type="ORF">IV56_GL001433</name>
</gene>
<comment type="subcellular location">
    <subcellularLocation>
        <location evidence="4">Cell envelope</location>
    </subcellularLocation>
</comment>
<comment type="cofactor">
    <cofactor evidence="3">
        <name>a divalent metal cation</name>
        <dbReference type="ChEBI" id="CHEBI:60240"/>
    </cofactor>
</comment>
<keyword evidence="6" id="KW-0479">Metal-binding</keyword>
<dbReference type="EMBL" id="JQCE01000005">
    <property type="protein sequence ID" value="KRO18302.1"/>
    <property type="molecule type" value="Genomic_DNA"/>
</dbReference>
<evidence type="ECO:0000256" key="10">
    <source>
        <dbReference type="ARBA" id="ARBA00023268"/>
    </source>
</evidence>
<organism evidence="14 15">
    <name type="scientific">Lacticaseibacillus saniviri JCM 17471 = DSM 24301</name>
    <dbReference type="NCBI Taxonomy" id="1293598"/>
    <lineage>
        <taxon>Bacteria</taxon>
        <taxon>Bacillati</taxon>
        <taxon>Bacillota</taxon>
        <taxon>Bacilli</taxon>
        <taxon>Lactobacillales</taxon>
        <taxon>Lactobacillaceae</taxon>
        <taxon>Lacticaseibacillus</taxon>
    </lineage>
</organism>
<keyword evidence="7" id="KW-0732">Signal</keyword>
<evidence type="ECO:0000256" key="11">
    <source>
        <dbReference type="RuleBase" id="RU362119"/>
    </source>
</evidence>
<evidence type="ECO:0000256" key="4">
    <source>
        <dbReference type="ARBA" id="ARBA00004196"/>
    </source>
</evidence>
<evidence type="ECO:0000259" key="13">
    <source>
        <dbReference type="Pfam" id="PF02872"/>
    </source>
</evidence>
<evidence type="ECO:0000256" key="8">
    <source>
        <dbReference type="ARBA" id="ARBA00022741"/>
    </source>
</evidence>
<comment type="catalytic activity">
    <reaction evidence="1">
        <text>a ribonucleoside 3'-phosphate + H2O = a ribonucleoside + phosphate</text>
        <dbReference type="Rhea" id="RHEA:10144"/>
        <dbReference type="ChEBI" id="CHEBI:13197"/>
        <dbReference type="ChEBI" id="CHEBI:15377"/>
        <dbReference type="ChEBI" id="CHEBI:18254"/>
        <dbReference type="ChEBI" id="CHEBI:43474"/>
        <dbReference type="EC" id="3.1.3.6"/>
    </reaction>
</comment>
<keyword evidence="15" id="KW-1185">Reference proteome</keyword>
<dbReference type="Pfam" id="PF02872">
    <property type="entry name" value="5_nucleotid_C"/>
    <property type="match status" value="1"/>
</dbReference>
<name>A0A0R2MXB2_9LACO</name>
<dbReference type="InterPro" id="IPR036907">
    <property type="entry name" value="5'-Nucleotdase_C_sf"/>
</dbReference>
<dbReference type="PATRIC" id="fig|1293598.4.peg.1498"/>